<dbReference type="AlphaFoldDB" id="A0A0A9A430"/>
<dbReference type="EMBL" id="GBRH01253227">
    <property type="protein sequence ID" value="JAD44668.1"/>
    <property type="molecule type" value="Transcribed_RNA"/>
</dbReference>
<accession>A0A0A9A430</accession>
<reference evidence="1" key="2">
    <citation type="journal article" date="2015" name="Data Brief">
        <title>Shoot transcriptome of the giant reed, Arundo donax.</title>
        <authorList>
            <person name="Barrero R.A."/>
            <person name="Guerrero F.D."/>
            <person name="Moolhuijzen P."/>
            <person name="Goolsby J.A."/>
            <person name="Tidwell J."/>
            <person name="Bellgard S.E."/>
            <person name="Bellgard M.I."/>
        </authorList>
    </citation>
    <scope>NUCLEOTIDE SEQUENCE</scope>
    <source>
        <tissue evidence="1">Shoot tissue taken approximately 20 cm above the soil surface</tissue>
    </source>
</reference>
<reference evidence="1" key="1">
    <citation type="submission" date="2014-09" db="EMBL/GenBank/DDBJ databases">
        <authorList>
            <person name="Magalhaes I.L.F."/>
            <person name="Oliveira U."/>
            <person name="Santos F.R."/>
            <person name="Vidigal T.H.D.A."/>
            <person name="Brescovit A.D."/>
            <person name="Santos A.J."/>
        </authorList>
    </citation>
    <scope>NUCLEOTIDE SEQUENCE</scope>
    <source>
        <tissue evidence="1">Shoot tissue taken approximately 20 cm above the soil surface</tissue>
    </source>
</reference>
<sequence length="64" mass="7231">MRSKLIFQGRSGRFVLIWLGVGEVQGCSSGQAVIRLAEEKENQSKERKECSMLDQIHIAELQVL</sequence>
<name>A0A0A9A430_ARUDO</name>
<protein>
    <submittedName>
        <fullName evidence="1">Uncharacterized protein</fullName>
    </submittedName>
</protein>
<organism evidence="1">
    <name type="scientific">Arundo donax</name>
    <name type="common">Giant reed</name>
    <name type="synonym">Donax arundinaceus</name>
    <dbReference type="NCBI Taxonomy" id="35708"/>
    <lineage>
        <taxon>Eukaryota</taxon>
        <taxon>Viridiplantae</taxon>
        <taxon>Streptophyta</taxon>
        <taxon>Embryophyta</taxon>
        <taxon>Tracheophyta</taxon>
        <taxon>Spermatophyta</taxon>
        <taxon>Magnoliopsida</taxon>
        <taxon>Liliopsida</taxon>
        <taxon>Poales</taxon>
        <taxon>Poaceae</taxon>
        <taxon>PACMAD clade</taxon>
        <taxon>Arundinoideae</taxon>
        <taxon>Arundineae</taxon>
        <taxon>Arundo</taxon>
    </lineage>
</organism>
<proteinExistence type="predicted"/>
<evidence type="ECO:0000313" key="1">
    <source>
        <dbReference type="EMBL" id="JAD44668.1"/>
    </source>
</evidence>